<keyword evidence="1 7" id="KW-0028">Amino-acid biosynthesis</keyword>
<comment type="caution">
    <text evidence="7">Lacks conserved residue(s) required for the propagation of feature annotation.</text>
</comment>
<dbReference type="PRINTS" id="PR01100">
    <property type="entry name" value="SHIKIMTKNASE"/>
</dbReference>
<comment type="catalytic activity">
    <reaction evidence="7">
        <text>shikimate + ATP = 3-phosphoshikimate + ADP + H(+)</text>
        <dbReference type="Rhea" id="RHEA:13121"/>
        <dbReference type="ChEBI" id="CHEBI:15378"/>
        <dbReference type="ChEBI" id="CHEBI:30616"/>
        <dbReference type="ChEBI" id="CHEBI:36208"/>
        <dbReference type="ChEBI" id="CHEBI:145989"/>
        <dbReference type="ChEBI" id="CHEBI:456216"/>
        <dbReference type="EC" id="2.7.1.71"/>
    </reaction>
</comment>
<dbReference type="Pfam" id="PF00583">
    <property type="entry name" value="Acetyltransf_1"/>
    <property type="match status" value="1"/>
</dbReference>
<keyword evidence="7" id="KW-0479">Metal-binding</keyword>
<evidence type="ECO:0000313" key="9">
    <source>
        <dbReference type="EMBL" id="OGK50406.1"/>
    </source>
</evidence>
<dbReference type="EC" id="2.7.1.71" evidence="7"/>
<keyword evidence="4 7" id="KW-0418">Kinase</keyword>
<dbReference type="InterPro" id="IPR031322">
    <property type="entry name" value="Shikimate/glucono_kinase"/>
</dbReference>
<proteinExistence type="inferred from homology"/>
<dbReference type="SUPFAM" id="SSF55729">
    <property type="entry name" value="Acyl-CoA N-acyltransferases (Nat)"/>
    <property type="match status" value="1"/>
</dbReference>
<evidence type="ECO:0000256" key="1">
    <source>
        <dbReference type="ARBA" id="ARBA00022605"/>
    </source>
</evidence>
<dbReference type="GO" id="GO:0008652">
    <property type="term" value="P:amino acid biosynthetic process"/>
    <property type="evidence" value="ECO:0007669"/>
    <property type="project" value="UniProtKB-KW"/>
</dbReference>
<feature type="binding site" evidence="7">
    <location>
        <position position="76"/>
    </location>
    <ligand>
        <name>substrate</name>
    </ligand>
</feature>
<dbReference type="AlphaFoldDB" id="A0A1F7J488"/>
<keyword evidence="5 7" id="KW-0067">ATP-binding</keyword>
<protein>
    <recommendedName>
        <fullName evidence="7">Shikimate kinase</fullName>
        <shortName evidence="7">SK</shortName>
        <ecNumber evidence="7">2.7.1.71</ecNumber>
    </recommendedName>
</protein>
<evidence type="ECO:0000259" key="8">
    <source>
        <dbReference type="PROSITE" id="PS51186"/>
    </source>
</evidence>
<comment type="cofactor">
    <cofactor evidence="7">
        <name>Mg(2+)</name>
        <dbReference type="ChEBI" id="CHEBI:18420"/>
    </cofactor>
    <text evidence="7">Binds 1 Mg(2+) ion per subunit.</text>
</comment>
<comment type="pathway">
    <text evidence="7">Metabolic intermediate biosynthesis; chorismate biosynthesis; chorismate from D-erythrose 4-phosphate and phosphoenolpyruvate: step 5/7.</text>
</comment>
<dbReference type="InterPro" id="IPR000623">
    <property type="entry name" value="Shikimate_kinase/TSH1"/>
</dbReference>
<evidence type="ECO:0000256" key="6">
    <source>
        <dbReference type="ARBA" id="ARBA00023141"/>
    </source>
</evidence>
<dbReference type="Gene3D" id="3.40.630.30">
    <property type="match status" value="1"/>
</dbReference>
<evidence type="ECO:0000313" key="10">
    <source>
        <dbReference type="Proteomes" id="UP000178558"/>
    </source>
</evidence>
<dbReference type="Gene3D" id="3.40.50.300">
    <property type="entry name" value="P-loop containing nucleotide triphosphate hydrolases"/>
    <property type="match status" value="1"/>
</dbReference>
<feature type="binding site" evidence="7">
    <location>
        <position position="52"/>
    </location>
    <ligand>
        <name>substrate</name>
    </ligand>
</feature>
<keyword evidence="7" id="KW-0460">Magnesium</keyword>
<feature type="binding site" evidence="7">
    <location>
        <position position="34"/>
    </location>
    <ligand>
        <name>Mg(2+)</name>
        <dbReference type="ChEBI" id="CHEBI:18420"/>
    </ligand>
</feature>
<feature type="binding site" evidence="7">
    <location>
        <position position="98"/>
    </location>
    <ligand>
        <name>substrate</name>
    </ligand>
</feature>
<dbReference type="Pfam" id="PF01202">
    <property type="entry name" value="SKI"/>
    <property type="match status" value="1"/>
</dbReference>
<dbReference type="EMBL" id="MGAQ01000017">
    <property type="protein sequence ID" value="OGK50406.1"/>
    <property type="molecule type" value="Genomic_DNA"/>
</dbReference>
<dbReference type="GO" id="GO:0016747">
    <property type="term" value="F:acyltransferase activity, transferring groups other than amino-acyl groups"/>
    <property type="evidence" value="ECO:0007669"/>
    <property type="project" value="InterPro"/>
</dbReference>
<feature type="domain" description="N-acetyltransferase" evidence="8">
    <location>
        <begin position="219"/>
        <end position="390"/>
    </location>
</feature>
<reference evidence="9 10" key="1">
    <citation type="journal article" date="2016" name="Nat. Commun.">
        <title>Thousands of microbial genomes shed light on interconnected biogeochemical processes in an aquifer system.</title>
        <authorList>
            <person name="Anantharaman K."/>
            <person name="Brown C.T."/>
            <person name="Hug L.A."/>
            <person name="Sharon I."/>
            <person name="Castelle C.J."/>
            <person name="Probst A.J."/>
            <person name="Thomas B.C."/>
            <person name="Singh A."/>
            <person name="Wilkins M.J."/>
            <person name="Karaoz U."/>
            <person name="Brodie E.L."/>
            <person name="Williams K.H."/>
            <person name="Hubbard S.S."/>
            <person name="Banfield J.F."/>
        </authorList>
    </citation>
    <scope>NUCLEOTIDE SEQUENCE [LARGE SCALE GENOMIC DNA]</scope>
</reference>
<dbReference type="GO" id="GO:0009423">
    <property type="term" value="P:chorismate biosynthetic process"/>
    <property type="evidence" value="ECO:0007669"/>
    <property type="project" value="UniProtKB-UniRule"/>
</dbReference>
<dbReference type="InterPro" id="IPR016181">
    <property type="entry name" value="Acyl_CoA_acyltransferase"/>
</dbReference>
<feature type="binding site" evidence="7">
    <location>
        <begin position="30"/>
        <end position="35"/>
    </location>
    <ligand>
        <name>ATP</name>
        <dbReference type="ChEBI" id="CHEBI:30616"/>
    </ligand>
</feature>
<dbReference type="PROSITE" id="PS51186">
    <property type="entry name" value="GNAT"/>
    <property type="match status" value="1"/>
</dbReference>
<evidence type="ECO:0000256" key="2">
    <source>
        <dbReference type="ARBA" id="ARBA00022679"/>
    </source>
</evidence>
<dbReference type="InterPro" id="IPR027417">
    <property type="entry name" value="P-loop_NTPase"/>
</dbReference>
<evidence type="ECO:0000256" key="4">
    <source>
        <dbReference type="ARBA" id="ARBA00022777"/>
    </source>
</evidence>
<dbReference type="GO" id="GO:0005829">
    <property type="term" value="C:cytosol"/>
    <property type="evidence" value="ECO:0007669"/>
    <property type="project" value="TreeGrafter"/>
</dbReference>
<gene>
    <name evidence="7" type="primary">aroK</name>
    <name evidence="9" type="ORF">A3B50_04620</name>
</gene>
<keyword evidence="3 7" id="KW-0547">Nucleotide-binding</keyword>
<dbReference type="GO" id="GO:0005524">
    <property type="term" value="F:ATP binding"/>
    <property type="evidence" value="ECO:0007669"/>
    <property type="project" value="UniProtKB-UniRule"/>
</dbReference>
<organism evidence="9 10">
    <name type="scientific">Candidatus Roizmanbacteria bacterium RIFCSPLOWO2_01_FULL_40_42</name>
    <dbReference type="NCBI Taxonomy" id="1802066"/>
    <lineage>
        <taxon>Bacteria</taxon>
        <taxon>Candidatus Roizmaniibacteriota</taxon>
    </lineage>
</organism>
<dbReference type="CDD" id="cd04301">
    <property type="entry name" value="NAT_SF"/>
    <property type="match status" value="1"/>
</dbReference>
<dbReference type="GO" id="GO:0009073">
    <property type="term" value="P:aromatic amino acid family biosynthetic process"/>
    <property type="evidence" value="ECO:0007669"/>
    <property type="project" value="UniProtKB-KW"/>
</dbReference>
<evidence type="ECO:0000256" key="7">
    <source>
        <dbReference type="HAMAP-Rule" id="MF_00109"/>
    </source>
</evidence>
<dbReference type="PANTHER" id="PTHR21087:SF16">
    <property type="entry name" value="SHIKIMATE KINASE 1, CHLOROPLASTIC"/>
    <property type="match status" value="1"/>
</dbReference>
<dbReference type="PANTHER" id="PTHR21087">
    <property type="entry name" value="SHIKIMATE KINASE"/>
    <property type="match status" value="1"/>
</dbReference>
<comment type="function">
    <text evidence="7">Catalyzes the specific phosphorylation of the 3-hydroxyl group of shikimic acid using ATP as a cosubstrate.</text>
</comment>
<dbReference type="SUPFAM" id="SSF52540">
    <property type="entry name" value="P-loop containing nucleoside triphosphate hydrolases"/>
    <property type="match status" value="1"/>
</dbReference>
<evidence type="ECO:0000256" key="5">
    <source>
        <dbReference type="ARBA" id="ARBA00022840"/>
    </source>
</evidence>
<dbReference type="GO" id="GO:0000287">
    <property type="term" value="F:magnesium ion binding"/>
    <property type="evidence" value="ECO:0007669"/>
    <property type="project" value="UniProtKB-UniRule"/>
</dbReference>
<comment type="caution">
    <text evidence="9">The sequence shown here is derived from an EMBL/GenBank/DDBJ whole genome shotgun (WGS) entry which is preliminary data.</text>
</comment>
<dbReference type="InterPro" id="IPR000182">
    <property type="entry name" value="GNAT_dom"/>
</dbReference>
<dbReference type="GO" id="GO:0004765">
    <property type="term" value="F:shikimate kinase activity"/>
    <property type="evidence" value="ECO:0007669"/>
    <property type="project" value="UniProtKB-UniRule"/>
</dbReference>
<dbReference type="CDD" id="cd00464">
    <property type="entry name" value="SK"/>
    <property type="match status" value="1"/>
</dbReference>
<feature type="binding site" evidence="7">
    <location>
        <position position="156"/>
    </location>
    <ligand>
        <name>substrate</name>
    </ligand>
</feature>
<comment type="subunit">
    <text evidence="7">Monomer.</text>
</comment>
<keyword evidence="6 7" id="KW-0057">Aromatic amino acid biosynthesis</keyword>
<dbReference type="HAMAP" id="MF_00109">
    <property type="entry name" value="Shikimate_kinase"/>
    <property type="match status" value="1"/>
</dbReference>
<sequence length="390" mass="43845">MVSTERLDKTAPEKREVPSSINIIFEGYRGTGKSTIATLVAERLGRQLISTDVEVERREGRKISDMVAEFGWNHFRDRESEICHEASLMEGVVIDLGGGAVLREENRRDLKRNAVVILLTASNETIAERISMNDDRPSLTGSKSAVEEIADVMGIRGPIYNEMADHTISTDEHDIEESVQLVIDAVTRASKKLYRKVPELLRIFQADLQHVTKERNLPFQMRLATVDDIPALVPLICAAYLYENEGEMAFKQRERVRADAESVVEAMREGLVLVATKQGDEGEQIIGCMQYKEISSTEGSASGQETSAYFGLFAVDQRLQRGGIGRDMVGLAEWIAEARGRDLMEIQVVDKSTHLLDWYGKLGYEEFARVDWDAPFLTKACQFVLMQKHL</sequence>
<feature type="binding site" evidence="7">
    <location>
        <position position="136"/>
    </location>
    <ligand>
        <name>ATP</name>
        <dbReference type="ChEBI" id="CHEBI:30616"/>
    </ligand>
</feature>
<comment type="subcellular location">
    <subcellularLocation>
        <location evidence="7">Cytoplasm</location>
    </subcellularLocation>
</comment>
<accession>A0A1F7J488</accession>
<comment type="similarity">
    <text evidence="7">Belongs to the shikimate kinase family.</text>
</comment>
<evidence type="ECO:0000256" key="3">
    <source>
        <dbReference type="ARBA" id="ARBA00022741"/>
    </source>
</evidence>
<name>A0A1F7J488_9BACT</name>
<dbReference type="UniPathway" id="UPA00053">
    <property type="reaction ID" value="UER00088"/>
</dbReference>
<dbReference type="Proteomes" id="UP000178558">
    <property type="component" value="Unassembled WGS sequence"/>
</dbReference>
<keyword evidence="2 7" id="KW-0808">Transferase</keyword>
<keyword evidence="7" id="KW-0963">Cytoplasm</keyword>